<dbReference type="GeneID" id="88176110"/>
<name>A0AAX4HGP3_9ASCO</name>
<evidence type="ECO:0000313" key="3">
    <source>
        <dbReference type="Proteomes" id="UP001338582"/>
    </source>
</evidence>
<feature type="compositionally biased region" description="Basic and acidic residues" evidence="1">
    <location>
        <begin position="191"/>
        <end position="200"/>
    </location>
</feature>
<gene>
    <name evidence="2" type="ORF">PUMCH_005051</name>
</gene>
<accession>A0AAX4HGP3</accession>
<organism evidence="2 3">
    <name type="scientific">Australozyma saopauloensis</name>
    <dbReference type="NCBI Taxonomy" id="291208"/>
    <lineage>
        <taxon>Eukaryota</taxon>
        <taxon>Fungi</taxon>
        <taxon>Dikarya</taxon>
        <taxon>Ascomycota</taxon>
        <taxon>Saccharomycotina</taxon>
        <taxon>Pichiomycetes</taxon>
        <taxon>Metschnikowiaceae</taxon>
        <taxon>Australozyma</taxon>
    </lineage>
</organism>
<evidence type="ECO:0000256" key="1">
    <source>
        <dbReference type="SAM" id="MobiDB-lite"/>
    </source>
</evidence>
<evidence type="ECO:0000313" key="2">
    <source>
        <dbReference type="EMBL" id="WPK27654.1"/>
    </source>
</evidence>
<dbReference type="KEGG" id="asau:88176110"/>
<reference evidence="2 3" key="1">
    <citation type="submission" date="2023-10" db="EMBL/GenBank/DDBJ databases">
        <title>Draft Genome Sequence of Candida saopaulonensis from a very Premature Infant with Sepsis.</title>
        <authorList>
            <person name="Ning Y."/>
            <person name="Dai R."/>
            <person name="Xiao M."/>
            <person name="Xu Y."/>
            <person name="Yan Q."/>
            <person name="Zhang L."/>
        </authorList>
    </citation>
    <scope>NUCLEOTIDE SEQUENCE [LARGE SCALE GENOMIC DNA]</scope>
    <source>
        <strain evidence="2 3">19XY460</strain>
    </source>
</reference>
<protein>
    <submittedName>
        <fullName evidence="2">Uncharacterized protein</fullName>
    </submittedName>
</protein>
<feature type="region of interest" description="Disordered" evidence="1">
    <location>
        <begin position="191"/>
        <end position="216"/>
    </location>
</feature>
<dbReference type="Proteomes" id="UP001338582">
    <property type="component" value="Chromosome 7"/>
</dbReference>
<sequence>MPKKNESLDEINDAWIRIDFAVTQLKEKLPLDELKVTDLYANKQSNMGDLLLDDVRNISYAIFAREHALISLAQVNRIAARVAQLKKNLGSGPQSNTNRNHIKMIERDAKVIKDLQKEKTTCFNMLFDDMKSYENVLASSGMKDYLGSNNPVLTQSFKVRTTCRRVCLAGKDIDIVADRVVKSYNVIHKPSETVDKKDTSSTESTSIDTEDISEKS</sequence>
<proteinExistence type="predicted"/>
<keyword evidence="3" id="KW-1185">Reference proteome</keyword>
<dbReference type="EMBL" id="CP138900">
    <property type="protein sequence ID" value="WPK27654.1"/>
    <property type="molecule type" value="Genomic_DNA"/>
</dbReference>
<dbReference type="AlphaFoldDB" id="A0AAX4HGP3"/>
<dbReference type="RefSeq" id="XP_062880031.1">
    <property type="nucleotide sequence ID" value="XM_063023961.1"/>
</dbReference>